<reference evidence="2 3" key="1">
    <citation type="journal article" date="2017" name="Syst. Appl. Microbiol.">
        <title>Soybeans inoculated with root zone soils of Canadian native legumes harbour diverse and novel Bradyrhizobium spp. that possess agricultural potential.</title>
        <authorList>
            <person name="Bromfield E.S.P."/>
            <person name="Cloutier S."/>
            <person name="Tambong J.T."/>
            <person name="Tran Thi T.V."/>
        </authorList>
    </citation>
    <scope>NUCLEOTIDE SEQUENCE [LARGE SCALE GENOMIC DNA]</scope>
    <source>
        <strain evidence="2 3">323S2</strain>
    </source>
</reference>
<dbReference type="EMBL" id="CP088280">
    <property type="protein sequence ID" value="UGX92077.1"/>
    <property type="molecule type" value="Genomic_DNA"/>
</dbReference>
<reference evidence="2 3" key="3">
    <citation type="journal article" date="2022" name="Int. J. Syst. Evol. Microbiol.">
        <title>Strains of Bradyrhizobium barranii sp. nov. associated with legumes native to Canada are symbionts of soybeans and belong to different subspecies (subsp. barranii subsp. nov. and subsp. apii subsp. nov.) and symbiovars (sv. glycinearum and sv. septentrionale).</title>
        <authorList>
            <person name="Bromfield E.S.P."/>
            <person name="Cloutier S."/>
            <person name="Wasai-Hara S."/>
            <person name="Minamisawa K."/>
        </authorList>
    </citation>
    <scope>NUCLEOTIDE SEQUENCE [LARGE SCALE GENOMIC DNA]</scope>
    <source>
        <strain evidence="2 3">323S2</strain>
    </source>
</reference>
<name>A0A7Z0TS00_9BRAD</name>
<dbReference type="EMBL" id="JACBFH010000001">
    <property type="protein sequence ID" value="NYY91937.1"/>
    <property type="molecule type" value="Genomic_DNA"/>
</dbReference>
<dbReference type="InterPro" id="IPR036396">
    <property type="entry name" value="Cyt_P450_sf"/>
</dbReference>
<protein>
    <submittedName>
        <fullName evidence="1">DUF3237 family protein</fullName>
    </submittedName>
</protein>
<dbReference type="AlphaFoldDB" id="A0A7Z0TS00"/>
<evidence type="ECO:0000313" key="1">
    <source>
        <dbReference type="EMBL" id="NYY91937.1"/>
    </source>
</evidence>
<evidence type="ECO:0000313" key="2">
    <source>
        <dbReference type="EMBL" id="UGX92077.1"/>
    </source>
</evidence>
<dbReference type="GO" id="GO:0020037">
    <property type="term" value="F:heme binding"/>
    <property type="evidence" value="ECO:0007669"/>
    <property type="project" value="InterPro"/>
</dbReference>
<dbReference type="RefSeq" id="WP_166349935.1">
    <property type="nucleotide sequence ID" value="NZ_CP088280.1"/>
</dbReference>
<evidence type="ECO:0000313" key="3">
    <source>
        <dbReference type="Proteomes" id="UP000564836"/>
    </source>
</evidence>
<dbReference type="Proteomes" id="UP000564836">
    <property type="component" value="Chromosome"/>
</dbReference>
<dbReference type="Gene3D" id="2.40.160.20">
    <property type="match status" value="1"/>
</dbReference>
<dbReference type="InterPro" id="IPR017972">
    <property type="entry name" value="Cyt_P450_CS"/>
</dbReference>
<accession>A0A7Z0TS00</accession>
<sequence>MGTAIRSSGMIREASRLAAAGELGNSDVIRLLQIPHSKEDVQEVLRTFEQQLSREAKSKLTLDAFVPPPSDVDNERYEPLFDKYIITGKTYTTASGAVVPNELQYYNGQMVHLHGECSNVPLVNAALAGSGYRPITLKYADGRHAAVAQLWSNKFTDTSIGPYAAMFIVVAAVADNAPESQASLKAASNGASSVLVMLDGSFDPAAAVYENKARMYMFRLLDTTQVAIDVGRERMGTDKRPGTIDMACIGRRLHLSIKDQHRRGVVQGDLAITGDPTAYESVVAQAAKTAGVTLQALPRGAECVYPAVARIGQGPVVCWQWRSDVAPRLQPVMPGSLHFDRSSEEGRTLLAWGFTPKVLGFFPKVRGVITGLADQTPRCARDSSAAREGMASAGSRLRWGASEEAASTPSRLAWNTSFLGSLKVVLRKELVGPMSDGLRVNWHITEGTFVGPGHDAVVLPGAADWMHIRPDGIAIVNVRACFETRDRVRVYGAYGGVADFGPDGYARALRGEYDQQISAVVTPTYETADPRLEWLNRVQCIGVGKVDMSALRAQFDMYVVRVGERAQEASSAAAQSPIPEQIITAIERFRAAIPANFDPIYVEKVVIPFFLTNVYEGERPLLPMIDLNFSKENALPRDRFGLIYRDWKPTPEEGVMVFLQGLEKRGENNLRKRIYFSAVTPDLYKPMYRAKVTAFFDKLLDQKFADRPFMQHYLDHYFDLYWDLHLGLVGSDIPREVREIGEAFNTVFAYRDPLLPVTYQNYMKVRELQDFLKSWIGKRIDDIQSGKIKNPERTMAWHWLKNAQDGGHFSKKDMVIECLHDFVALSQWGNAIFRVMSLLSEDRGDQAVRASFQKTMSGNFDTAGGASFSPLELFVMELFRVISPNGGSVSAIHDARSSVRGEAPQQKLDMPFERDSYVSTPHASTSLDPVHWTDPNTFDPQRYLRVPTSAQINDDKCRQIGLARCPFDITNFKVKDGRNAHITNSGFGTLFVVADERSYPVCDYAGFAPFGFGYRRCAGERLTILVFEDFLRKVWRDKIAFRKLDLANPARVPVGLDAVIQDDIGFYRSALR</sequence>
<dbReference type="GO" id="GO:0005506">
    <property type="term" value="F:iron ion binding"/>
    <property type="evidence" value="ECO:0007669"/>
    <property type="project" value="InterPro"/>
</dbReference>
<dbReference type="PROSITE" id="PS00086">
    <property type="entry name" value="CYTOCHROME_P450"/>
    <property type="match status" value="1"/>
</dbReference>
<reference evidence="1" key="2">
    <citation type="submission" date="2020-06" db="EMBL/GenBank/DDBJ databases">
        <title>Whole Genome Sequence of Bradyrhizobium sp. Strain 323S2.</title>
        <authorList>
            <person name="Bromfield E.S.P."/>
        </authorList>
    </citation>
    <scope>NUCLEOTIDE SEQUENCE [LARGE SCALE GENOMIC DNA]</scope>
    <source>
        <strain evidence="1">323S2</strain>
    </source>
</reference>
<dbReference type="Pfam" id="PF11578">
    <property type="entry name" value="DUF3237"/>
    <property type="match status" value="1"/>
</dbReference>
<proteinExistence type="predicted"/>
<dbReference type="SUPFAM" id="SSF48264">
    <property type="entry name" value="Cytochrome P450"/>
    <property type="match status" value="1"/>
</dbReference>
<dbReference type="Gene3D" id="1.10.630.10">
    <property type="entry name" value="Cytochrome P450"/>
    <property type="match status" value="1"/>
</dbReference>
<dbReference type="GO" id="GO:0016705">
    <property type="term" value="F:oxidoreductase activity, acting on paired donors, with incorporation or reduction of molecular oxygen"/>
    <property type="evidence" value="ECO:0007669"/>
    <property type="project" value="InterPro"/>
</dbReference>
<gene>
    <name evidence="2" type="ORF">G6321_00041125</name>
    <name evidence="1" type="ORF">G6321_27225</name>
</gene>
<dbReference type="GO" id="GO:0004497">
    <property type="term" value="F:monooxygenase activity"/>
    <property type="evidence" value="ECO:0007669"/>
    <property type="project" value="InterPro"/>
</dbReference>
<organism evidence="1">
    <name type="scientific">Bradyrhizobium barranii subsp. barranii</name>
    <dbReference type="NCBI Taxonomy" id="2823807"/>
    <lineage>
        <taxon>Bacteria</taxon>
        <taxon>Pseudomonadati</taxon>
        <taxon>Pseudomonadota</taxon>
        <taxon>Alphaproteobacteria</taxon>
        <taxon>Hyphomicrobiales</taxon>
        <taxon>Nitrobacteraceae</taxon>
        <taxon>Bradyrhizobium</taxon>
        <taxon>Bradyrhizobium barranii</taxon>
    </lineage>
</organism>